<gene>
    <name evidence="2" type="ORF">DVS28_b0248</name>
</gene>
<name>A0A346Y6C1_9ACTN</name>
<dbReference type="RefSeq" id="WP_114594613.1">
    <property type="nucleotide sequence ID" value="NZ_CP031166.1"/>
</dbReference>
<organism evidence="2 3">
    <name type="scientific">Euzebya pacifica</name>
    <dbReference type="NCBI Taxonomy" id="1608957"/>
    <lineage>
        <taxon>Bacteria</taxon>
        <taxon>Bacillati</taxon>
        <taxon>Actinomycetota</taxon>
        <taxon>Nitriliruptoria</taxon>
        <taxon>Euzebyales</taxon>
    </lineage>
</organism>
<dbReference type="KEGG" id="euz:DVS28_b0248"/>
<dbReference type="EMBL" id="CP031166">
    <property type="protein sequence ID" value="AXV10018.1"/>
    <property type="molecule type" value="Genomic_DNA"/>
</dbReference>
<evidence type="ECO:0000313" key="3">
    <source>
        <dbReference type="Proteomes" id="UP000264006"/>
    </source>
</evidence>
<protein>
    <submittedName>
        <fullName evidence="2">Uncharacterized protein</fullName>
    </submittedName>
</protein>
<geneLocation type="plasmid" evidence="3">
    <name>pedy32-46i</name>
</geneLocation>
<evidence type="ECO:0000313" key="2">
    <source>
        <dbReference type="EMBL" id="AXV10018.1"/>
    </source>
</evidence>
<feature type="region of interest" description="Disordered" evidence="1">
    <location>
        <begin position="1"/>
        <end position="33"/>
    </location>
</feature>
<keyword evidence="2" id="KW-0614">Plasmid</keyword>
<dbReference type="AlphaFoldDB" id="A0A346Y6C1"/>
<reference evidence="2 3" key="1">
    <citation type="submission" date="2018-09" db="EMBL/GenBank/DDBJ databases">
        <title>Complete genome sequence of Euzebya sp. DY32-46 isolated from seawater of Pacific Ocean.</title>
        <authorList>
            <person name="Xu L."/>
            <person name="Wu Y.-H."/>
            <person name="Xu X.-W."/>
        </authorList>
    </citation>
    <scope>NUCLEOTIDE SEQUENCE [LARGE SCALE GENOMIC DNA]</scope>
    <source>
        <strain evidence="2 3">DY32-46</strain>
        <plasmid evidence="3">pedy32-46i</plasmid>
    </source>
</reference>
<dbReference type="Proteomes" id="UP000264006">
    <property type="component" value="Plasmid pEDY32-46I"/>
</dbReference>
<evidence type="ECO:0000256" key="1">
    <source>
        <dbReference type="SAM" id="MobiDB-lite"/>
    </source>
</evidence>
<keyword evidence="3" id="KW-1185">Reference proteome</keyword>
<sequence length="125" mass="12984">MTTIAMPPAAAPSGAPTITWQPTADGTGEQAPLGRHPWLPATSTLDLVVFDSDNGGTGWAIVSVDPQGRRSTLNAFGRDWDGTADTITDAKDLAVAAYDALMNLPLWALRDQAVVTGDHRATGGA</sequence>
<accession>A0A346Y6C1</accession>
<proteinExistence type="predicted"/>
<feature type="compositionally biased region" description="Low complexity" evidence="1">
    <location>
        <begin position="7"/>
        <end position="16"/>
    </location>
</feature>